<reference evidence="2" key="1">
    <citation type="submission" date="2025-08" db="UniProtKB">
        <authorList>
            <consortium name="RefSeq"/>
        </authorList>
    </citation>
    <scope>IDENTIFICATION</scope>
</reference>
<name>A0A1S3ZH05_TOBAC</name>
<sequence length="274" mass="31404">MKEMSLRKRYVPFPNNHKLVPKLCTIFIIKSFLITFCLVASIYLISNAHLFKKYAYDTAAVTNKQENISKEEEETNISHILFGIGGSTKSWNNRSSYSELWWRPNVTRGFVWLDEIPQENEPWPETFPPYRVSEDTSTFKYTCWFGDRSAVRIARILKESFELGLNNVRWFVMGDDDTVFFTENLVTVLTKYDHNQMYYIGGISESVEINVLGSYSQAFGGGGIAISYPLAAELVKILDGCINRYHYLYASDQKIGSCVTEIGVSLTKEPGFHQ</sequence>
<keyword evidence="1" id="KW-0812">Transmembrane</keyword>
<dbReference type="Gene3D" id="3.90.550.50">
    <property type="match status" value="1"/>
</dbReference>
<proteinExistence type="predicted"/>
<feature type="non-terminal residue" evidence="2">
    <location>
        <position position="274"/>
    </location>
</feature>
<dbReference type="PaxDb" id="4097-A0A1S3ZH05"/>
<evidence type="ECO:0000256" key="1">
    <source>
        <dbReference type="SAM" id="Phobius"/>
    </source>
</evidence>
<dbReference type="OMA" id="WACISDI"/>
<protein>
    <recommendedName>
        <fullName evidence="3">Glycoprotein-N-acetylgalactosamine 3-beta-galactosyltransferase 1-like</fullName>
    </recommendedName>
</protein>
<feature type="transmembrane region" description="Helical" evidence="1">
    <location>
        <begin position="20"/>
        <end position="45"/>
    </location>
</feature>
<dbReference type="InterPro" id="IPR006740">
    <property type="entry name" value="DUF604"/>
</dbReference>
<dbReference type="Pfam" id="PF04646">
    <property type="entry name" value="DUF604"/>
    <property type="match status" value="1"/>
</dbReference>
<dbReference type="PANTHER" id="PTHR10811">
    <property type="entry name" value="FRINGE-RELATED"/>
    <property type="match status" value="1"/>
</dbReference>
<accession>A0A1S3ZH05</accession>
<gene>
    <name evidence="2" type="primary">LOC107786731</name>
</gene>
<keyword evidence="1" id="KW-0472">Membrane</keyword>
<evidence type="ECO:0008006" key="3">
    <source>
        <dbReference type="Google" id="ProtNLM"/>
    </source>
</evidence>
<keyword evidence="1" id="KW-1133">Transmembrane helix</keyword>
<dbReference type="RefSeq" id="XP_016463730.1">
    <property type="nucleotide sequence ID" value="XM_016608244.1"/>
</dbReference>
<dbReference type="KEGG" id="nta:107786731"/>
<dbReference type="OrthoDB" id="421979at2759"/>
<dbReference type="GO" id="GO:0008375">
    <property type="term" value="F:acetylglucosaminyltransferase activity"/>
    <property type="evidence" value="ECO:0000318"/>
    <property type="project" value="GO_Central"/>
</dbReference>
<organism evidence="2">
    <name type="scientific">Nicotiana tabacum</name>
    <name type="common">Common tobacco</name>
    <dbReference type="NCBI Taxonomy" id="4097"/>
    <lineage>
        <taxon>Eukaryota</taxon>
        <taxon>Viridiplantae</taxon>
        <taxon>Streptophyta</taxon>
        <taxon>Embryophyta</taxon>
        <taxon>Tracheophyta</taxon>
        <taxon>Spermatophyta</taxon>
        <taxon>Magnoliopsida</taxon>
        <taxon>eudicotyledons</taxon>
        <taxon>Gunneridae</taxon>
        <taxon>Pentapetalae</taxon>
        <taxon>asterids</taxon>
        <taxon>lamiids</taxon>
        <taxon>Solanales</taxon>
        <taxon>Solanaceae</taxon>
        <taxon>Nicotianoideae</taxon>
        <taxon>Nicotianeae</taxon>
        <taxon>Nicotiana</taxon>
    </lineage>
</organism>
<dbReference type="STRING" id="4097.A0A1S3ZH05"/>
<evidence type="ECO:0000313" key="2">
    <source>
        <dbReference type="RefSeq" id="XP_016463730.1"/>
    </source>
</evidence>
<dbReference type="AlphaFoldDB" id="A0A1S3ZH05"/>